<dbReference type="PANTHER" id="PTHR34268:SF8">
    <property type="entry name" value="FAE DOMAIN-CONTAINING PROTEIN"/>
    <property type="match status" value="1"/>
</dbReference>
<evidence type="ECO:0000256" key="2">
    <source>
        <dbReference type="SAM" id="Phobius"/>
    </source>
</evidence>
<reference evidence="3 4" key="1">
    <citation type="submission" date="2024-01" db="EMBL/GenBank/DDBJ databases">
        <authorList>
            <person name="Waweru B."/>
        </authorList>
    </citation>
    <scope>NUCLEOTIDE SEQUENCE [LARGE SCALE GENOMIC DNA]</scope>
</reference>
<organism evidence="3 4">
    <name type="scientific">Dovyalis caffra</name>
    <dbReference type="NCBI Taxonomy" id="77055"/>
    <lineage>
        <taxon>Eukaryota</taxon>
        <taxon>Viridiplantae</taxon>
        <taxon>Streptophyta</taxon>
        <taxon>Embryophyta</taxon>
        <taxon>Tracheophyta</taxon>
        <taxon>Spermatophyta</taxon>
        <taxon>Magnoliopsida</taxon>
        <taxon>eudicotyledons</taxon>
        <taxon>Gunneridae</taxon>
        <taxon>Pentapetalae</taxon>
        <taxon>rosids</taxon>
        <taxon>fabids</taxon>
        <taxon>Malpighiales</taxon>
        <taxon>Salicaceae</taxon>
        <taxon>Flacourtieae</taxon>
        <taxon>Dovyalis</taxon>
    </lineage>
</organism>
<evidence type="ECO:0000256" key="1">
    <source>
        <dbReference type="SAM" id="MobiDB-lite"/>
    </source>
</evidence>
<dbReference type="EMBL" id="CAWUPB010000913">
    <property type="protein sequence ID" value="CAK7331730.1"/>
    <property type="molecule type" value="Genomic_DNA"/>
</dbReference>
<keyword evidence="4" id="KW-1185">Reference proteome</keyword>
<keyword evidence="2" id="KW-1133">Transmembrane helix</keyword>
<accession>A0AAV1R9Y9</accession>
<gene>
    <name evidence="3" type="ORF">DCAF_LOCUS8620</name>
</gene>
<feature type="transmembrane region" description="Helical" evidence="2">
    <location>
        <begin position="41"/>
        <end position="59"/>
    </location>
</feature>
<keyword evidence="2" id="KW-0472">Membrane</keyword>
<evidence type="ECO:0000313" key="4">
    <source>
        <dbReference type="Proteomes" id="UP001314170"/>
    </source>
</evidence>
<feature type="compositionally biased region" description="Basic and acidic residues" evidence="1">
    <location>
        <begin position="117"/>
        <end position="128"/>
    </location>
</feature>
<name>A0AAV1R9Y9_9ROSI</name>
<dbReference type="AlphaFoldDB" id="A0AAV1R9Y9"/>
<evidence type="ECO:0000313" key="3">
    <source>
        <dbReference type="EMBL" id="CAK7331730.1"/>
    </source>
</evidence>
<dbReference type="PANTHER" id="PTHR34268">
    <property type="entry name" value="OS01G0321850 PROTEIN"/>
    <property type="match status" value="1"/>
</dbReference>
<feature type="compositionally biased region" description="Polar residues" evidence="1">
    <location>
        <begin position="103"/>
        <end position="116"/>
    </location>
</feature>
<keyword evidence="2" id="KW-0812">Transmembrane</keyword>
<dbReference type="Proteomes" id="UP001314170">
    <property type="component" value="Unassembled WGS sequence"/>
</dbReference>
<feature type="region of interest" description="Disordered" evidence="1">
    <location>
        <begin position="98"/>
        <end position="128"/>
    </location>
</feature>
<comment type="caution">
    <text evidence="3">The sequence shown here is derived from an EMBL/GenBank/DDBJ whole genome shotgun (WGS) entry which is preliminary data.</text>
</comment>
<proteinExistence type="predicted"/>
<protein>
    <submittedName>
        <fullName evidence="3">Uncharacterized protein</fullName>
    </submittedName>
</protein>
<sequence length="128" mass="14353">MCVFVVLELKLKQKDSTCYWCILRAEEIKRNMMMESSLGDMLLKVGMFVLVQALVYLILSKSSNIFSKTHEKRSLSFKTARSVSIRRILAALQDLPAGGELSPASSKSTQTQSPTVEKSKDRMTCKAD</sequence>